<evidence type="ECO:0000256" key="9">
    <source>
        <dbReference type="ARBA" id="ARBA00038592"/>
    </source>
</evidence>
<keyword evidence="2 10" id="KW-0479">Metal-binding</keyword>
<comment type="function">
    <text evidence="10">CRISPR (clustered regularly interspaced short palindromic repeat), is an adaptive immune system that provides protection against mobile genetic elements (viruses, transposable elements and conjugative plasmids). CRISPR clusters contain spacers, sequences complementary to antecedent mobile elements, and target invading nucleic acids. CRISPR clusters are transcribed and processed into CRISPR RNA (crRNA). Acts as a dsDNA endonuclease. Involved in the integration of spacer DNA into the CRISPR cassette.</text>
</comment>
<dbReference type="EC" id="3.1.-.-" evidence="10"/>
<dbReference type="Gene3D" id="1.20.120.920">
    <property type="entry name" value="CRISPR-associated endonuclease Cas1, C-terminal domain"/>
    <property type="match status" value="1"/>
</dbReference>
<dbReference type="InterPro" id="IPR002729">
    <property type="entry name" value="CRISPR-assoc_Cas1"/>
</dbReference>
<sequence length="338" mass="39813">MLNQSDLKHRQVVLLTNQELRHLCIVQGNIVIKDENDEVLTRLSKNKVLAIMSIGHITLTSVLLDYCQKHNIALILMNERLRPILFLSHSADANFLLRQKQYLMADDLKLYFASLIVKSKIDGHITLLKSIRNKNDDIKQAIANLIQYQEQCLTASDLNYLMGIEGNCAKLFFKIHFGQLKHCQWQGRKPRLKLDPINVVLDIGYTLLFNYIECNLKLFGFDVYQGVLHQLWFKRKSLVCDFVEPFRCIIDKQVLNSFNLGQFKSEHFTQNKMQYVLKSEYNRAYNTILMQAIIEHKQAIFIYLKDYYRLFMKLNWVNTEIDFPEFDLFTKETEQEAE</sequence>
<evidence type="ECO:0000256" key="1">
    <source>
        <dbReference type="ARBA" id="ARBA00022722"/>
    </source>
</evidence>
<name>A0ABY6F572_9GAMM</name>
<dbReference type="Proteomes" id="UP001063782">
    <property type="component" value="Chromosome"/>
</dbReference>
<feature type="binding site" evidence="10">
    <location>
        <position position="165"/>
    </location>
    <ligand>
        <name>Mn(2+)</name>
        <dbReference type="ChEBI" id="CHEBI:29035"/>
    </ligand>
</feature>
<comment type="similarity">
    <text evidence="10">Belongs to the CRISPR-associated endonuclease Cas1 family.</text>
</comment>
<keyword evidence="3 10" id="KW-0255">Endonuclease</keyword>
<dbReference type="PANTHER" id="PTHR34353:SF2">
    <property type="entry name" value="CRISPR-ASSOCIATED ENDONUCLEASE CAS1 1"/>
    <property type="match status" value="1"/>
</dbReference>
<keyword evidence="5 10" id="KW-0460">Magnesium</keyword>
<dbReference type="GO" id="GO:0004519">
    <property type="term" value="F:endonuclease activity"/>
    <property type="evidence" value="ECO:0007669"/>
    <property type="project" value="UniProtKB-KW"/>
</dbReference>
<organism evidence="11 12">
    <name type="scientific">Moraxella nasicaprae</name>
    <dbReference type="NCBI Taxonomy" id="2904122"/>
    <lineage>
        <taxon>Bacteria</taxon>
        <taxon>Pseudomonadati</taxon>
        <taxon>Pseudomonadota</taxon>
        <taxon>Gammaproteobacteria</taxon>
        <taxon>Moraxellales</taxon>
        <taxon>Moraxellaceae</taxon>
        <taxon>Moraxella</taxon>
    </lineage>
</organism>
<evidence type="ECO:0000256" key="8">
    <source>
        <dbReference type="ARBA" id="ARBA00023211"/>
    </source>
</evidence>
<keyword evidence="6 10" id="KW-0051">Antiviral defense</keyword>
<protein>
    <recommendedName>
        <fullName evidence="10">CRISPR-associated endonuclease Cas1</fullName>
        <ecNumber evidence="10">3.1.-.-</ecNumber>
    </recommendedName>
</protein>
<keyword evidence="7 10" id="KW-0238">DNA-binding</keyword>
<evidence type="ECO:0000256" key="4">
    <source>
        <dbReference type="ARBA" id="ARBA00022801"/>
    </source>
</evidence>
<evidence type="ECO:0000256" key="5">
    <source>
        <dbReference type="ARBA" id="ARBA00022842"/>
    </source>
</evidence>
<dbReference type="InterPro" id="IPR050646">
    <property type="entry name" value="Cas1"/>
</dbReference>
<keyword evidence="8 10" id="KW-0464">Manganese</keyword>
<feature type="binding site" evidence="10">
    <location>
        <position position="229"/>
    </location>
    <ligand>
        <name>Mn(2+)</name>
        <dbReference type="ChEBI" id="CHEBI:29035"/>
    </ligand>
</feature>
<dbReference type="InterPro" id="IPR042211">
    <property type="entry name" value="CRISPR-assoc_Cas1_N"/>
</dbReference>
<evidence type="ECO:0000256" key="2">
    <source>
        <dbReference type="ARBA" id="ARBA00022723"/>
    </source>
</evidence>
<evidence type="ECO:0000256" key="7">
    <source>
        <dbReference type="ARBA" id="ARBA00023125"/>
    </source>
</evidence>
<dbReference type="CDD" id="cd09634">
    <property type="entry name" value="Cas1_I-II-III"/>
    <property type="match status" value="1"/>
</dbReference>
<evidence type="ECO:0000256" key="3">
    <source>
        <dbReference type="ARBA" id="ARBA00022759"/>
    </source>
</evidence>
<comment type="cofactor">
    <cofactor evidence="10">
        <name>Mg(2+)</name>
        <dbReference type="ChEBI" id="CHEBI:18420"/>
    </cofactor>
    <cofactor evidence="10">
        <name>Mn(2+)</name>
        <dbReference type="ChEBI" id="CHEBI:29035"/>
    </cofactor>
</comment>
<dbReference type="PANTHER" id="PTHR34353">
    <property type="entry name" value="CRISPR-ASSOCIATED ENDONUCLEASE CAS1 1"/>
    <property type="match status" value="1"/>
</dbReference>
<comment type="subunit">
    <text evidence="9 10">Homodimer, forms a heterotetramer with a Cas2 homodimer.</text>
</comment>
<dbReference type="NCBIfam" id="TIGR04329">
    <property type="entry name" value="cas1_PREFRAN"/>
    <property type="match status" value="1"/>
</dbReference>
<dbReference type="RefSeq" id="WP_263076547.1">
    <property type="nucleotide sequence ID" value="NZ_CP089977.1"/>
</dbReference>
<evidence type="ECO:0000256" key="10">
    <source>
        <dbReference type="HAMAP-Rule" id="MF_01470"/>
    </source>
</evidence>
<evidence type="ECO:0000256" key="6">
    <source>
        <dbReference type="ARBA" id="ARBA00023118"/>
    </source>
</evidence>
<dbReference type="InterPro" id="IPR027617">
    <property type="entry name" value="Cas1_PREFRAN"/>
</dbReference>
<evidence type="ECO:0000313" key="11">
    <source>
        <dbReference type="EMBL" id="UXZ05045.1"/>
    </source>
</evidence>
<dbReference type="NCBIfam" id="TIGR00287">
    <property type="entry name" value="cas1"/>
    <property type="match status" value="1"/>
</dbReference>
<keyword evidence="1 10" id="KW-0540">Nuclease</keyword>
<feature type="binding site" evidence="10">
    <location>
        <position position="244"/>
    </location>
    <ligand>
        <name>Mn(2+)</name>
        <dbReference type="ChEBI" id="CHEBI:29035"/>
    </ligand>
</feature>
<accession>A0ABY6F572</accession>
<evidence type="ECO:0000313" key="12">
    <source>
        <dbReference type="Proteomes" id="UP001063782"/>
    </source>
</evidence>
<gene>
    <name evidence="10 11" type="primary">cas1</name>
    <name evidence="11" type="ORF">LU297_00900</name>
</gene>
<dbReference type="Gene3D" id="3.100.10.20">
    <property type="entry name" value="CRISPR-associated endonuclease Cas1, N-terminal domain"/>
    <property type="match status" value="1"/>
</dbReference>
<dbReference type="HAMAP" id="MF_01470">
    <property type="entry name" value="Cas1"/>
    <property type="match status" value="1"/>
</dbReference>
<keyword evidence="4 10" id="KW-0378">Hydrolase</keyword>
<proteinExistence type="inferred from homology"/>
<keyword evidence="12" id="KW-1185">Reference proteome</keyword>
<reference evidence="11" key="1">
    <citation type="submission" date="2021-12" db="EMBL/GenBank/DDBJ databases">
        <title>taxonomy of Moraxella sp. ZY201224.</title>
        <authorList>
            <person name="Li F."/>
        </authorList>
    </citation>
    <scope>NUCLEOTIDE SEQUENCE</scope>
    <source>
        <strain evidence="11">ZY201224</strain>
    </source>
</reference>
<dbReference type="EMBL" id="CP089977">
    <property type="protein sequence ID" value="UXZ05045.1"/>
    <property type="molecule type" value="Genomic_DNA"/>
</dbReference>
<dbReference type="InterPro" id="IPR042206">
    <property type="entry name" value="CRISPR-assoc_Cas1_C"/>
</dbReference>
<dbReference type="Pfam" id="PF01867">
    <property type="entry name" value="Cas_Cas1"/>
    <property type="match status" value="1"/>
</dbReference>